<dbReference type="GeneID" id="114240743"/>
<evidence type="ECO:0000256" key="8">
    <source>
        <dbReference type="ARBA" id="ARBA00022982"/>
    </source>
</evidence>
<dbReference type="GO" id="GO:0005743">
    <property type="term" value="C:mitochondrial inner membrane"/>
    <property type="evidence" value="ECO:0007669"/>
    <property type="project" value="UniProtKB-SubCell"/>
</dbReference>
<evidence type="ECO:0000256" key="11">
    <source>
        <dbReference type="ARBA" id="ARBA00023157"/>
    </source>
</evidence>
<keyword evidence="8" id="KW-0249">Electron transport</keyword>
<dbReference type="Pfam" id="PF10200">
    <property type="entry name" value="Ndufs5"/>
    <property type="match status" value="1"/>
</dbReference>
<dbReference type="KEGG" id="bman:114240743"/>
<evidence type="ECO:0000313" key="13">
    <source>
        <dbReference type="Proteomes" id="UP000504629"/>
    </source>
</evidence>
<keyword evidence="6" id="KW-0679">Respiratory chain</keyword>
<dbReference type="InterPro" id="IPR019342">
    <property type="entry name" value="NADH_UbQ_OxRdtase_FeS-su5"/>
</dbReference>
<reference evidence="14" key="1">
    <citation type="submission" date="2025-08" db="UniProtKB">
        <authorList>
            <consortium name="RefSeq"/>
        </authorList>
    </citation>
    <scope>IDENTIFICATION</scope>
    <source>
        <tissue evidence="14">Silk gland</tissue>
    </source>
</reference>
<dbReference type="AlphaFoldDB" id="A0A6J2JCH8"/>
<dbReference type="GO" id="GO:0005758">
    <property type="term" value="C:mitochondrial intermembrane space"/>
    <property type="evidence" value="ECO:0007669"/>
    <property type="project" value="UniProtKB-SubCell"/>
</dbReference>
<evidence type="ECO:0000256" key="1">
    <source>
        <dbReference type="ARBA" id="ARBA00003195"/>
    </source>
</evidence>
<evidence type="ECO:0000256" key="4">
    <source>
        <dbReference type="ARBA" id="ARBA00007372"/>
    </source>
</evidence>
<dbReference type="Proteomes" id="UP000504629">
    <property type="component" value="Unplaced"/>
</dbReference>
<keyword evidence="5" id="KW-0813">Transport</keyword>
<keyword evidence="9" id="KW-0496">Mitochondrion</keyword>
<dbReference type="SMR" id="A0A6J2JCH8"/>
<name>A0A6J2JCH8_BOMMA</name>
<keyword evidence="7" id="KW-0999">Mitochondrion inner membrane</keyword>
<feature type="disulfide bond" evidence="12">
    <location>
        <begin position="28"/>
        <end position="61"/>
    </location>
</feature>
<proteinExistence type="inferred from homology"/>
<gene>
    <name evidence="14" type="primary">LOC114240743</name>
</gene>
<comment type="function">
    <text evidence="1">Accessory subunit of the mitochondrial membrane respiratory chain NADH dehydrogenase (Complex I), that is believed not to be involved in catalysis. Complex I functions in the transfer of electrons from NADH to the respiratory chain. The immediate electron acceptor for the enzyme is believed to be ubiquinone.</text>
</comment>
<dbReference type="PANTHER" id="PTHR21268:SF2">
    <property type="entry name" value="NADH DEHYDROGENASE [UBIQUINONE] IRON-SULFUR PROTEIN 5"/>
    <property type="match status" value="1"/>
</dbReference>
<evidence type="ECO:0000256" key="6">
    <source>
        <dbReference type="ARBA" id="ARBA00022660"/>
    </source>
</evidence>
<evidence type="ECO:0000256" key="3">
    <source>
        <dbReference type="ARBA" id="ARBA00004637"/>
    </source>
</evidence>
<dbReference type="OrthoDB" id="9992197at2759"/>
<comment type="similarity">
    <text evidence="4">Belongs to the complex I NDUFS5 subunit family.</text>
</comment>
<keyword evidence="11 12" id="KW-1015">Disulfide bond</keyword>
<dbReference type="PANTHER" id="PTHR21268">
    <property type="entry name" value="NADH DEHYDROGENASE [UBIQUINONE] IRON-SULFUR PROTEIN 5"/>
    <property type="match status" value="1"/>
</dbReference>
<evidence type="ECO:0000256" key="2">
    <source>
        <dbReference type="ARBA" id="ARBA00004569"/>
    </source>
</evidence>
<evidence type="ECO:0000256" key="5">
    <source>
        <dbReference type="ARBA" id="ARBA00022448"/>
    </source>
</evidence>
<protein>
    <submittedName>
        <fullName evidence="14">NADH dehydrogenase [ubiquinone] iron-sulfur protein 5-like</fullName>
    </submittedName>
</protein>
<sequence length="101" mass="11672">MDTISPFFRSPFTDITGGMIDFQILGRCGKQEMDLMNCIEAYGLGRGIKKCKGYIDDYGECRTLTKQLKRFLAIRKERQRQIACGKLTDDRKYVSPRVDSY</sequence>
<dbReference type="RefSeq" id="XP_028027205.1">
    <property type="nucleotide sequence ID" value="XM_028171404.1"/>
</dbReference>
<evidence type="ECO:0000313" key="14">
    <source>
        <dbReference type="RefSeq" id="XP_028027205.1"/>
    </source>
</evidence>
<evidence type="ECO:0000256" key="7">
    <source>
        <dbReference type="ARBA" id="ARBA00022792"/>
    </source>
</evidence>
<keyword evidence="10" id="KW-0472">Membrane</keyword>
<evidence type="ECO:0000256" key="10">
    <source>
        <dbReference type="ARBA" id="ARBA00023136"/>
    </source>
</evidence>
<evidence type="ECO:0000256" key="9">
    <source>
        <dbReference type="ARBA" id="ARBA00023128"/>
    </source>
</evidence>
<keyword evidence="13" id="KW-1185">Reference proteome</keyword>
<feature type="disulfide bond" evidence="12">
    <location>
        <begin position="38"/>
        <end position="51"/>
    </location>
</feature>
<accession>A0A6J2JCH8</accession>
<evidence type="ECO:0000256" key="12">
    <source>
        <dbReference type="PIRSR" id="PIRSR619342-50"/>
    </source>
</evidence>
<comment type="subcellular location">
    <subcellularLocation>
        <location evidence="3">Mitochondrion inner membrane</location>
        <topology evidence="3">Peripheral membrane protein</topology>
    </subcellularLocation>
    <subcellularLocation>
        <location evidence="2">Mitochondrion intermembrane space</location>
    </subcellularLocation>
</comment>
<organism evidence="13 14">
    <name type="scientific">Bombyx mandarina</name>
    <name type="common">Wild silk moth</name>
    <name type="synonym">Wild silkworm</name>
    <dbReference type="NCBI Taxonomy" id="7092"/>
    <lineage>
        <taxon>Eukaryota</taxon>
        <taxon>Metazoa</taxon>
        <taxon>Ecdysozoa</taxon>
        <taxon>Arthropoda</taxon>
        <taxon>Hexapoda</taxon>
        <taxon>Insecta</taxon>
        <taxon>Pterygota</taxon>
        <taxon>Neoptera</taxon>
        <taxon>Endopterygota</taxon>
        <taxon>Lepidoptera</taxon>
        <taxon>Glossata</taxon>
        <taxon>Ditrysia</taxon>
        <taxon>Bombycoidea</taxon>
        <taxon>Bombycidae</taxon>
        <taxon>Bombycinae</taxon>
        <taxon>Bombyx</taxon>
    </lineage>
</organism>